<feature type="compositionally biased region" description="Low complexity" evidence="1">
    <location>
        <begin position="215"/>
        <end position="232"/>
    </location>
</feature>
<feature type="region of interest" description="Disordered" evidence="1">
    <location>
        <begin position="1"/>
        <end position="64"/>
    </location>
</feature>
<sequence length="355" mass="37396">ARPPSPRRSPPRGGPRPGPFRPRGLPPPRAPRWWAASAGLSGPRAAPPPGRRGALVGARSGTPGSLVKAAERILGPHGAGARGHPAGPHVLGRGQVRHLRRLSGARRQVQAAAALLCQERSALAPPGSWARRQRQRLDEALKPDFGDVHGEGRLRTERAQRRPQPLPGRRAERPGDGGPLEGRCEARLRPLPAELPAEQAEGVRRARRRRPPEGGPEAAAAAPAQGPSAAAGGAKSAAAMGLVRLELGEVLVSLRQAPDVRRAEPALVVPEPSAGAGEQPQGSRHGRGRGARRVFYKLTFPVHAPLSLYLIAKGFIWRNASAAGAGCDAGAHGLWEALADEDALDWVASLRPARE</sequence>
<evidence type="ECO:0000313" key="3">
    <source>
        <dbReference type="Proteomes" id="UP001189429"/>
    </source>
</evidence>
<dbReference type="Proteomes" id="UP001189429">
    <property type="component" value="Unassembled WGS sequence"/>
</dbReference>
<gene>
    <name evidence="2" type="ORF">PCOR1329_LOCUS40608</name>
</gene>
<feature type="region of interest" description="Disordered" evidence="1">
    <location>
        <begin position="140"/>
        <end position="232"/>
    </location>
</feature>
<keyword evidence="3" id="KW-1185">Reference proteome</keyword>
<feature type="compositionally biased region" description="Basic and acidic residues" evidence="1">
    <location>
        <begin position="140"/>
        <end position="160"/>
    </location>
</feature>
<dbReference type="EMBL" id="CAUYUJ010014896">
    <property type="protein sequence ID" value="CAK0847396.1"/>
    <property type="molecule type" value="Genomic_DNA"/>
</dbReference>
<proteinExistence type="predicted"/>
<feature type="compositionally biased region" description="Pro residues" evidence="1">
    <location>
        <begin position="1"/>
        <end position="30"/>
    </location>
</feature>
<feature type="non-terminal residue" evidence="2">
    <location>
        <position position="1"/>
    </location>
</feature>
<name>A0ABN9TMW3_9DINO</name>
<protein>
    <submittedName>
        <fullName evidence="2">Uncharacterized protein</fullName>
    </submittedName>
</protein>
<reference evidence="2" key="1">
    <citation type="submission" date="2023-10" db="EMBL/GenBank/DDBJ databases">
        <authorList>
            <person name="Chen Y."/>
            <person name="Shah S."/>
            <person name="Dougan E. K."/>
            <person name="Thang M."/>
            <person name="Chan C."/>
        </authorList>
    </citation>
    <scope>NUCLEOTIDE SEQUENCE [LARGE SCALE GENOMIC DNA]</scope>
</reference>
<accession>A0ABN9TMW3</accession>
<comment type="caution">
    <text evidence="2">The sequence shown here is derived from an EMBL/GenBank/DDBJ whole genome shotgun (WGS) entry which is preliminary data.</text>
</comment>
<evidence type="ECO:0000313" key="2">
    <source>
        <dbReference type="EMBL" id="CAK0847396.1"/>
    </source>
</evidence>
<feature type="compositionally biased region" description="Low complexity" evidence="1">
    <location>
        <begin position="31"/>
        <end position="44"/>
    </location>
</feature>
<evidence type="ECO:0000256" key="1">
    <source>
        <dbReference type="SAM" id="MobiDB-lite"/>
    </source>
</evidence>
<organism evidence="2 3">
    <name type="scientific">Prorocentrum cordatum</name>
    <dbReference type="NCBI Taxonomy" id="2364126"/>
    <lineage>
        <taxon>Eukaryota</taxon>
        <taxon>Sar</taxon>
        <taxon>Alveolata</taxon>
        <taxon>Dinophyceae</taxon>
        <taxon>Prorocentrales</taxon>
        <taxon>Prorocentraceae</taxon>
        <taxon>Prorocentrum</taxon>
    </lineage>
</organism>